<reference evidence="2" key="1">
    <citation type="journal article" date="2020" name="Nature">
        <title>Giant virus diversity and host interactions through global metagenomics.</title>
        <authorList>
            <person name="Schulz F."/>
            <person name="Roux S."/>
            <person name="Paez-Espino D."/>
            <person name="Jungbluth S."/>
            <person name="Walsh D.A."/>
            <person name="Denef V.J."/>
            <person name="McMahon K.D."/>
            <person name="Konstantinidis K.T."/>
            <person name="Eloe-Fadrosh E.A."/>
            <person name="Kyrpides N.C."/>
            <person name="Woyke T."/>
        </authorList>
    </citation>
    <scope>NUCLEOTIDE SEQUENCE</scope>
    <source>
        <strain evidence="2">GVMAG-S-3300013094-109</strain>
    </source>
</reference>
<dbReference type="InterPro" id="IPR029063">
    <property type="entry name" value="SAM-dependent_MTases_sf"/>
</dbReference>
<sequence>MNKEFGKEFDKELDKEFIKYMLELIEIDNFRIYCIKNDNSITETMKINNQIWESWTNELLKELYIKDSNMVDVGAHIGTTSLIMSNHISQNCKIYAFEPIYSFITELNIRENNLQDKVKLIPIGLSNKEEQLEGGTIDFSVICNYGFTTLNGLKKSTKESKYIIDIKKLDSLNLQNISFIKIDVEGHEHNVLLGASQTINRCKPTILIELWCTSKNSLKQLKDGTLDYKNPLHCFSILFNWGYICIPISTISDDFLFIHYTNKGLIEKIMKIINK</sequence>
<dbReference type="Gene3D" id="3.40.50.150">
    <property type="entry name" value="Vaccinia Virus protein VP39"/>
    <property type="match status" value="1"/>
</dbReference>
<evidence type="ECO:0000313" key="2">
    <source>
        <dbReference type="EMBL" id="QHU21673.1"/>
    </source>
</evidence>
<dbReference type="InterPro" id="IPR052514">
    <property type="entry name" value="SAM-dependent_MTase"/>
</dbReference>
<dbReference type="PANTHER" id="PTHR34203">
    <property type="entry name" value="METHYLTRANSFERASE, FKBM FAMILY PROTEIN"/>
    <property type="match status" value="1"/>
</dbReference>
<dbReference type="AlphaFoldDB" id="A0A6C0KWP6"/>
<protein>
    <recommendedName>
        <fullName evidence="1">Methyltransferase FkbM domain-containing protein</fullName>
    </recommendedName>
</protein>
<dbReference type="Pfam" id="PF05050">
    <property type="entry name" value="Methyltransf_21"/>
    <property type="match status" value="1"/>
</dbReference>
<proteinExistence type="predicted"/>
<dbReference type="NCBIfam" id="TIGR01444">
    <property type="entry name" value="fkbM_fam"/>
    <property type="match status" value="1"/>
</dbReference>
<dbReference type="EMBL" id="MN740991">
    <property type="protein sequence ID" value="QHU21673.1"/>
    <property type="molecule type" value="Genomic_DNA"/>
</dbReference>
<dbReference type="PANTHER" id="PTHR34203:SF15">
    <property type="entry name" value="SLL1173 PROTEIN"/>
    <property type="match status" value="1"/>
</dbReference>
<feature type="domain" description="Methyltransferase FkbM" evidence="1">
    <location>
        <begin position="72"/>
        <end position="210"/>
    </location>
</feature>
<evidence type="ECO:0000259" key="1">
    <source>
        <dbReference type="Pfam" id="PF05050"/>
    </source>
</evidence>
<organism evidence="2">
    <name type="scientific">viral metagenome</name>
    <dbReference type="NCBI Taxonomy" id="1070528"/>
    <lineage>
        <taxon>unclassified sequences</taxon>
        <taxon>metagenomes</taxon>
        <taxon>organismal metagenomes</taxon>
    </lineage>
</organism>
<name>A0A6C0KWP6_9ZZZZ</name>
<accession>A0A6C0KWP6</accession>
<dbReference type="InterPro" id="IPR006342">
    <property type="entry name" value="FkbM_mtfrase"/>
</dbReference>
<dbReference type="SUPFAM" id="SSF53335">
    <property type="entry name" value="S-adenosyl-L-methionine-dependent methyltransferases"/>
    <property type="match status" value="1"/>
</dbReference>